<feature type="transmembrane region" description="Helical" evidence="5">
    <location>
        <begin position="144"/>
        <end position="163"/>
    </location>
</feature>
<keyword evidence="4 5" id="KW-0472">Membrane</keyword>
<dbReference type="OrthoDB" id="9806253at2"/>
<dbReference type="KEGG" id="pchi:PC41400_23160"/>
<dbReference type="Pfam" id="PF01957">
    <property type="entry name" value="NfeD"/>
    <property type="match status" value="1"/>
</dbReference>
<dbReference type="PROSITE" id="PS51257">
    <property type="entry name" value="PROKAR_LIPOPROTEIN"/>
    <property type="match status" value="1"/>
</dbReference>
<keyword evidence="3 5" id="KW-1133">Transmembrane helix</keyword>
<reference evidence="9 10" key="1">
    <citation type="submission" date="2018-01" db="EMBL/GenBank/DDBJ databases">
        <title>The whole genome sequencing and assembly of Paenibacillus chitinolyticus KCCM 41400 strain.</title>
        <authorList>
            <person name="Kim J.-Y."/>
            <person name="Park M.-K."/>
            <person name="Lee Y.-J."/>
            <person name="Yi H."/>
            <person name="Bahn Y.-S."/>
            <person name="Kim J.F."/>
            <person name="Lee D.-W."/>
        </authorList>
    </citation>
    <scope>NUCLEOTIDE SEQUENCE [LARGE SCALE GENOMIC DNA]</scope>
    <source>
        <strain evidence="9 10">KCCM 41400</strain>
    </source>
</reference>
<evidence type="ECO:0000313" key="8">
    <source>
        <dbReference type="EMBL" id="MCY9594903.1"/>
    </source>
</evidence>
<dbReference type="Pfam" id="PF24961">
    <property type="entry name" value="NfeD_membrane"/>
    <property type="match status" value="1"/>
</dbReference>
<evidence type="ECO:0000259" key="7">
    <source>
        <dbReference type="Pfam" id="PF24961"/>
    </source>
</evidence>
<dbReference type="Proteomes" id="UP001527202">
    <property type="component" value="Unassembled WGS sequence"/>
</dbReference>
<gene>
    <name evidence="8" type="ORF">M5X16_03820</name>
    <name evidence="9" type="ORF">PC41400_23160</name>
</gene>
<evidence type="ECO:0000313" key="11">
    <source>
        <dbReference type="Proteomes" id="UP001527202"/>
    </source>
</evidence>
<comment type="subcellular location">
    <subcellularLocation>
        <location evidence="1">Membrane</location>
        <topology evidence="1">Multi-pass membrane protein</topology>
    </subcellularLocation>
</comment>
<dbReference type="GeneID" id="95377695"/>
<dbReference type="EMBL" id="CP026520">
    <property type="protein sequence ID" value="QAV20412.1"/>
    <property type="molecule type" value="Genomic_DNA"/>
</dbReference>
<accession>A0A410X1C4</accession>
<protein>
    <submittedName>
        <fullName evidence="9">Nodulation efficiency protein NfeD</fullName>
    </submittedName>
</protein>
<proteinExistence type="predicted"/>
<evidence type="ECO:0000256" key="1">
    <source>
        <dbReference type="ARBA" id="ARBA00004141"/>
    </source>
</evidence>
<evidence type="ECO:0000256" key="3">
    <source>
        <dbReference type="ARBA" id="ARBA00022989"/>
    </source>
</evidence>
<dbReference type="PANTHER" id="PTHR33507:SF3">
    <property type="entry name" value="INNER MEMBRANE PROTEIN YBBJ"/>
    <property type="match status" value="1"/>
</dbReference>
<name>A0A410X1C4_9BACL</name>
<dbReference type="GO" id="GO:0005886">
    <property type="term" value="C:plasma membrane"/>
    <property type="evidence" value="ECO:0007669"/>
    <property type="project" value="TreeGrafter"/>
</dbReference>
<evidence type="ECO:0000313" key="9">
    <source>
        <dbReference type="EMBL" id="QAV20412.1"/>
    </source>
</evidence>
<keyword evidence="2 5" id="KW-0812">Transmembrane</keyword>
<evidence type="ECO:0000256" key="5">
    <source>
        <dbReference type="SAM" id="Phobius"/>
    </source>
</evidence>
<feature type="domain" description="NfeD-like C-terminal" evidence="6">
    <location>
        <begin position="196"/>
        <end position="248"/>
    </location>
</feature>
<dbReference type="RefSeq" id="WP_042230057.1">
    <property type="nucleotide sequence ID" value="NZ_CP026520.1"/>
</dbReference>
<dbReference type="PANTHER" id="PTHR33507">
    <property type="entry name" value="INNER MEMBRANE PROTEIN YBBJ"/>
    <property type="match status" value="1"/>
</dbReference>
<evidence type="ECO:0000259" key="6">
    <source>
        <dbReference type="Pfam" id="PF01957"/>
    </source>
</evidence>
<dbReference type="Proteomes" id="UP000288943">
    <property type="component" value="Chromosome"/>
</dbReference>
<sequence>MISLRRTFLGCATVLGSIGCLPGLAAASAGTAAQQGFTSALGGFLTHPAVAAILLLIGIVGIGLELLFWTFGLLGSIGVIGFGLYFLGNYLAGGAGSGDIGLFVLGVLLLLLELVIPSFGILGIAGSISLFSGVILAADNPQTAALLLVIAFVAAAVLLFIAVKKFPARGVWNRFILKEELTTEQGFVSSSFKLHLMGQTGTSLTPLRPSGTAQFGEDRVDVVTEGGFIPAGRQVKVVLVEGSRVVVHEEEAGAEK</sequence>
<evidence type="ECO:0000313" key="10">
    <source>
        <dbReference type="Proteomes" id="UP000288943"/>
    </source>
</evidence>
<dbReference type="InterPro" id="IPR012340">
    <property type="entry name" value="NA-bd_OB-fold"/>
</dbReference>
<feature type="transmembrane region" description="Helical" evidence="5">
    <location>
        <begin position="37"/>
        <end position="59"/>
    </location>
</feature>
<dbReference type="EMBL" id="JAMDMJ010000003">
    <property type="protein sequence ID" value="MCY9594903.1"/>
    <property type="molecule type" value="Genomic_DNA"/>
</dbReference>
<evidence type="ECO:0000256" key="4">
    <source>
        <dbReference type="ARBA" id="ARBA00023136"/>
    </source>
</evidence>
<dbReference type="AlphaFoldDB" id="A0A410X1C4"/>
<keyword evidence="11" id="KW-1185">Reference proteome</keyword>
<feature type="transmembrane region" description="Helical" evidence="5">
    <location>
        <begin position="66"/>
        <end position="87"/>
    </location>
</feature>
<reference evidence="8 11" key="2">
    <citation type="submission" date="2022-05" db="EMBL/GenBank/DDBJ databases">
        <title>Genome Sequencing of Bee-Associated Microbes.</title>
        <authorList>
            <person name="Dunlap C."/>
        </authorList>
    </citation>
    <scope>NUCLEOTIDE SEQUENCE [LARGE SCALE GENOMIC DNA]</scope>
    <source>
        <strain evidence="8 11">NRRL B-23120</strain>
    </source>
</reference>
<feature type="transmembrane region" description="Helical" evidence="5">
    <location>
        <begin position="119"/>
        <end position="138"/>
    </location>
</feature>
<evidence type="ECO:0000256" key="2">
    <source>
        <dbReference type="ARBA" id="ARBA00022692"/>
    </source>
</evidence>
<dbReference type="InterPro" id="IPR002810">
    <property type="entry name" value="NfeD-like_C"/>
</dbReference>
<organism evidence="9 10">
    <name type="scientific">Paenibacillus chitinolyticus</name>
    <dbReference type="NCBI Taxonomy" id="79263"/>
    <lineage>
        <taxon>Bacteria</taxon>
        <taxon>Bacillati</taxon>
        <taxon>Bacillota</taxon>
        <taxon>Bacilli</taxon>
        <taxon>Bacillales</taxon>
        <taxon>Paenibacillaceae</taxon>
        <taxon>Paenibacillus</taxon>
    </lineage>
</organism>
<dbReference type="InterPro" id="IPR056739">
    <property type="entry name" value="NfeD_membrane"/>
</dbReference>
<feature type="domain" description="NfeD integral membrane" evidence="7">
    <location>
        <begin position="50"/>
        <end position="164"/>
    </location>
</feature>
<dbReference type="InterPro" id="IPR052165">
    <property type="entry name" value="Membrane_assoc_protease"/>
</dbReference>
<dbReference type="Gene3D" id="2.40.50.140">
    <property type="entry name" value="Nucleic acid-binding proteins"/>
    <property type="match status" value="1"/>
</dbReference>